<evidence type="ECO:0000256" key="1">
    <source>
        <dbReference type="SAM" id="MobiDB-lite"/>
    </source>
</evidence>
<name>A0A6L2JM22_TANCI</name>
<gene>
    <name evidence="2" type="ORF">Tci_009625</name>
</gene>
<organism evidence="2">
    <name type="scientific">Tanacetum cinerariifolium</name>
    <name type="common">Dalmatian daisy</name>
    <name type="synonym">Chrysanthemum cinerariifolium</name>
    <dbReference type="NCBI Taxonomy" id="118510"/>
    <lineage>
        <taxon>Eukaryota</taxon>
        <taxon>Viridiplantae</taxon>
        <taxon>Streptophyta</taxon>
        <taxon>Embryophyta</taxon>
        <taxon>Tracheophyta</taxon>
        <taxon>Spermatophyta</taxon>
        <taxon>Magnoliopsida</taxon>
        <taxon>eudicotyledons</taxon>
        <taxon>Gunneridae</taxon>
        <taxon>Pentapetalae</taxon>
        <taxon>asterids</taxon>
        <taxon>campanulids</taxon>
        <taxon>Asterales</taxon>
        <taxon>Asteraceae</taxon>
        <taxon>Asteroideae</taxon>
        <taxon>Anthemideae</taxon>
        <taxon>Anthemidinae</taxon>
        <taxon>Tanacetum</taxon>
    </lineage>
</organism>
<dbReference type="PANTHER" id="PTHR31286">
    <property type="entry name" value="GLYCINE-RICH CELL WALL STRUCTURAL PROTEIN 1.8-LIKE"/>
    <property type="match status" value="1"/>
</dbReference>
<dbReference type="PANTHER" id="PTHR31286:SF99">
    <property type="entry name" value="DUF4283 DOMAIN-CONTAINING PROTEIN"/>
    <property type="match status" value="1"/>
</dbReference>
<accession>A0A6L2JM22</accession>
<dbReference type="InterPro" id="IPR040256">
    <property type="entry name" value="At4g02000-like"/>
</dbReference>
<dbReference type="EMBL" id="BKCJ010000954">
    <property type="protein sequence ID" value="GEU37647.1"/>
    <property type="molecule type" value="Genomic_DNA"/>
</dbReference>
<dbReference type="AlphaFoldDB" id="A0A6L2JM22"/>
<evidence type="ECO:0000313" key="2">
    <source>
        <dbReference type="EMBL" id="GEU37647.1"/>
    </source>
</evidence>
<comment type="caution">
    <text evidence="2">The sequence shown here is derived from an EMBL/GenBank/DDBJ whole genome shotgun (WGS) entry which is preliminary data.</text>
</comment>
<reference evidence="2" key="1">
    <citation type="journal article" date="2019" name="Sci. Rep.">
        <title>Draft genome of Tanacetum cinerariifolium, the natural source of mosquito coil.</title>
        <authorList>
            <person name="Yamashiro T."/>
            <person name="Shiraishi A."/>
            <person name="Satake H."/>
            <person name="Nakayama K."/>
        </authorList>
    </citation>
    <scope>NUCLEOTIDE SEQUENCE</scope>
</reference>
<sequence>MVWEVTTDYASPIKPVFKRDADYLPNTSDNELVQVAKEIGKVSNDGESGVSKNPNPSHNVNANATDFEKDVLIADNTESDKVLNSFASVLIHKVNRVVEIIELRNDECVEDAAVTIPLAAIEEVTSRFENTLYGYFVGKRLAYQVVENYVKNVWVPLLLNIWSPNSDLHKAEIKKVSVWVKLHNVPIVAYSEVGLSLITTQNGKPIQLDAYTSDMCLNSWGRSAYDRALIEISAEDVLKEDLVIAIPIGKDKGHSLASIRIEYEWRPPRCSTCLIFDHTDDKCPKLSKVITPTVVTNVELNLSKDVADDGFEVVKKKQNKKKKHQKQVDGVVLNKPSLNLHYRRVDKGDSSKNVAPMSTGNVTSNSSVPTTTITIGSVASATKSKVSLNNSFSALNDDEDSEWQNTQQVLGVLNESDSDVDEVITIDDRGGSLKIT</sequence>
<protein>
    <submittedName>
        <fullName evidence="2">Uncharacterized protein</fullName>
    </submittedName>
</protein>
<proteinExistence type="predicted"/>
<feature type="region of interest" description="Disordered" evidence="1">
    <location>
        <begin position="348"/>
        <end position="368"/>
    </location>
</feature>
<feature type="compositionally biased region" description="Low complexity" evidence="1">
    <location>
        <begin position="358"/>
        <end position="368"/>
    </location>
</feature>